<keyword evidence="1" id="KW-0812">Transmembrane</keyword>
<feature type="chain" id="PRO_5034884985" evidence="2">
    <location>
        <begin position="29"/>
        <end position="324"/>
    </location>
</feature>
<dbReference type="EMBL" id="JACAZH010000017">
    <property type="protein sequence ID" value="KAF7348182.1"/>
    <property type="molecule type" value="Genomic_DNA"/>
</dbReference>
<gene>
    <name evidence="3" type="ORF">MSAN_01771100</name>
</gene>
<evidence type="ECO:0000313" key="4">
    <source>
        <dbReference type="Proteomes" id="UP000623467"/>
    </source>
</evidence>
<feature type="signal peptide" evidence="2">
    <location>
        <begin position="1"/>
        <end position="28"/>
    </location>
</feature>
<evidence type="ECO:0000256" key="1">
    <source>
        <dbReference type="SAM" id="Phobius"/>
    </source>
</evidence>
<evidence type="ECO:0000256" key="2">
    <source>
        <dbReference type="SAM" id="SignalP"/>
    </source>
</evidence>
<dbReference type="AlphaFoldDB" id="A0A8H6XW05"/>
<organism evidence="3 4">
    <name type="scientific">Mycena sanguinolenta</name>
    <dbReference type="NCBI Taxonomy" id="230812"/>
    <lineage>
        <taxon>Eukaryota</taxon>
        <taxon>Fungi</taxon>
        <taxon>Dikarya</taxon>
        <taxon>Basidiomycota</taxon>
        <taxon>Agaricomycotina</taxon>
        <taxon>Agaricomycetes</taxon>
        <taxon>Agaricomycetidae</taxon>
        <taxon>Agaricales</taxon>
        <taxon>Marasmiineae</taxon>
        <taxon>Mycenaceae</taxon>
        <taxon>Mycena</taxon>
    </lineage>
</organism>
<feature type="transmembrane region" description="Helical" evidence="1">
    <location>
        <begin position="303"/>
        <end position="322"/>
    </location>
</feature>
<proteinExistence type="predicted"/>
<dbReference type="OrthoDB" id="2310204at2759"/>
<name>A0A8H6XW05_9AGAR</name>
<protein>
    <submittedName>
        <fullName evidence="3">Uncharacterized protein</fullName>
    </submittedName>
</protein>
<keyword evidence="2" id="KW-0732">Signal</keyword>
<evidence type="ECO:0000313" key="3">
    <source>
        <dbReference type="EMBL" id="KAF7348182.1"/>
    </source>
</evidence>
<dbReference type="Proteomes" id="UP000623467">
    <property type="component" value="Unassembled WGS sequence"/>
</dbReference>
<accession>A0A8H6XW05</accession>
<sequence length="324" mass="34041">MSTTTPFSMFFLLLCMPSLALLPHRTLAEPLRQRRAETRSWPWPRNVVPRSEPAAGYFAPADGGGAMLTQAPNTGDPPLGEPLNVIIAGTSDPAVLVDQQSDGGFRNFFLSVGFSAECLGQHEGAPQTANLGDGNGYLNETSELRWDYGDPTLGTCQETVHGGNHFRYWTQSGKSADSGAYFLATSYELPIAEDHNIIVNGYNLGRDWLIGNITGSPINTSALTNTSTFTGTTSYAGFIYSSSIAYVSGLLANSSSGVNHGGDVGINGQTAVDGLVAVVTISIATKPANATKSGAIRIVPTTTLPFVALIPTLLVGLLLGALSL</sequence>
<keyword evidence="1" id="KW-0472">Membrane</keyword>
<reference evidence="3" key="1">
    <citation type="submission" date="2020-05" db="EMBL/GenBank/DDBJ databases">
        <title>Mycena genomes resolve the evolution of fungal bioluminescence.</title>
        <authorList>
            <person name="Tsai I.J."/>
        </authorList>
    </citation>
    <scope>NUCLEOTIDE SEQUENCE</scope>
    <source>
        <strain evidence="3">160909Yilan</strain>
    </source>
</reference>
<keyword evidence="1" id="KW-1133">Transmembrane helix</keyword>
<comment type="caution">
    <text evidence="3">The sequence shown here is derived from an EMBL/GenBank/DDBJ whole genome shotgun (WGS) entry which is preliminary data.</text>
</comment>
<keyword evidence="4" id="KW-1185">Reference proteome</keyword>